<protein>
    <submittedName>
        <fullName evidence="2">Uncharacterized protein</fullName>
    </submittedName>
</protein>
<evidence type="ECO:0000313" key="3">
    <source>
        <dbReference type="Proteomes" id="UP001061361"/>
    </source>
</evidence>
<keyword evidence="3" id="KW-1185">Reference proteome</keyword>
<sequence>MFRLVANMLLSFVVMAGMSVGCFASEQIDNGVDSGERASSIIEAFDGLCVQCSEHYENIDHFMDSFGGKEVPQNLTNWDPVMRENNGKAFHFKSDEVEYIVAYVKGGGCSVLVKDLPQKEVLEMIRQLYKAKQAGVLESGIQKQIAYNVGLKGYEGAVIIVTVKKAGTGNEGGIGFVSSSAMAKIQQ</sequence>
<evidence type="ECO:0000256" key="1">
    <source>
        <dbReference type="SAM" id="SignalP"/>
    </source>
</evidence>
<feature type="signal peptide" evidence="1">
    <location>
        <begin position="1"/>
        <end position="24"/>
    </location>
</feature>
<name>A0ABM8ATX4_9BACT</name>
<dbReference type="EMBL" id="AP026708">
    <property type="protein sequence ID" value="BDQ34817.1"/>
    <property type="molecule type" value="Genomic_DNA"/>
</dbReference>
<dbReference type="PROSITE" id="PS51257">
    <property type="entry name" value="PROKAR_LIPOPROTEIN"/>
    <property type="match status" value="1"/>
</dbReference>
<gene>
    <name evidence="2" type="ORF">JCM14722_23590</name>
</gene>
<reference evidence="2" key="1">
    <citation type="submission" date="2022-08" db="EMBL/GenBank/DDBJ databases">
        <title>Genome Sequence of the sulphate-reducing bacterium, Pseudodesulfovibrio portus JCM14722.</title>
        <authorList>
            <person name="Kondo R."/>
            <person name="Kataoka T."/>
        </authorList>
    </citation>
    <scope>NUCLEOTIDE SEQUENCE</scope>
    <source>
        <strain evidence="2">JCM 14722</strain>
    </source>
</reference>
<evidence type="ECO:0000313" key="2">
    <source>
        <dbReference type="EMBL" id="BDQ34817.1"/>
    </source>
</evidence>
<proteinExistence type="predicted"/>
<accession>A0ABM8ATX4</accession>
<dbReference type="Proteomes" id="UP001061361">
    <property type="component" value="Chromosome"/>
</dbReference>
<feature type="chain" id="PRO_5045589331" evidence="1">
    <location>
        <begin position="25"/>
        <end position="187"/>
    </location>
</feature>
<organism evidence="2 3">
    <name type="scientific">Pseudodesulfovibrio portus</name>
    <dbReference type="NCBI Taxonomy" id="231439"/>
    <lineage>
        <taxon>Bacteria</taxon>
        <taxon>Pseudomonadati</taxon>
        <taxon>Thermodesulfobacteriota</taxon>
        <taxon>Desulfovibrionia</taxon>
        <taxon>Desulfovibrionales</taxon>
        <taxon>Desulfovibrionaceae</taxon>
    </lineage>
</organism>
<keyword evidence="1" id="KW-0732">Signal</keyword>
<dbReference type="RefSeq" id="WP_264981707.1">
    <property type="nucleotide sequence ID" value="NZ_AP026708.1"/>
</dbReference>